<proteinExistence type="predicted"/>
<feature type="compositionally biased region" description="Low complexity" evidence="1">
    <location>
        <begin position="308"/>
        <end position="317"/>
    </location>
</feature>
<feature type="compositionally biased region" description="Basic and acidic residues" evidence="1">
    <location>
        <begin position="390"/>
        <end position="404"/>
    </location>
</feature>
<feature type="region of interest" description="Disordered" evidence="1">
    <location>
        <begin position="241"/>
        <end position="408"/>
    </location>
</feature>
<feature type="compositionally biased region" description="Basic and acidic residues" evidence="1">
    <location>
        <begin position="368"/>
        <end position="379"/>
    </location>
</feature>
<evidence type="ECO:0000313" key="3">
    <source>
        <dbReference type="Proteomes" id="UP001151760"/>
    </source>
</evidence>
<reference evidence="2" key="1">
    <citation type="journal article" date="2022" name="Int. J. Mol. Sci.">
        <title>Draft Genome of Tanacetum Coccineum: Genomic Comparison of Closely Related Tanacetum-Family Plants.</title>
        <authorList>
            <person name="Yamashiro T."/>
            <person name="Shiraishi A."/>
            <person name="Nakayama K."/>
            <person name="Satake H."/>
        </authorList>
    </citation>
    <scope>NUCLEOTIDE SEQUENCE</scope>
</reference>
<organism evidence="2 3">
    <name type="scientific">Tanacetum coccineum</name>
    <dbReference type="NCBI Taxonomy" id="301880"/>
    <lineage>
        <taxon>Eukaryota</taxon>
        <taxon>Viridiplantae</taxon>
        <taxon>Streptophyta</taxon>
        <taxon>Embryophyta</taxon>
        <taxon>Tracheophyta</taxon>
        <taxon>Spermatophyta</taxon>
        <taxon>Magnoliopsida</taxon>
        <taxon>eudicotyledons</taxon>
        <taxon>Gunneridae</taxon>
        <taxon>Pentapetalae</taxon>
        <taxon>asterids</taxon>
        <taxon>campanulids</taxon>
        <taxon>Asterales</taxon>
        <taxon>Asteraceae</taxon>
        <taxon>Asteroideae</taxon>
        <taxon>Anthemideae</taxon>
        <taxon>Anthemidinae</taxon>
        <taxon>Tanacetum</taxon>
    </lineage>
</organism>
<accession>A0ABQ5E143</accession>
<feature type="compositionally biased region" description="Acidic residues" evidence="1">
    <location>
        <begin position="318"/>
        <end position="347"/>
    </location>
</feature>
<feature type="compositionally biased region" description="Acidic residues" evidence="1">
    <location>
        <begin position="356"/>
        <end position="367"/>
    </location>
</feature>
<sequence>MEELKPKKETFQVVLDALAITPCYPTFIITGDVPEVYMHQFWNSVYKHDNFYRFKLNNKKIFKLTLEVFRDFFQICPRMHQPWRTFAALINRSLSGKTSALDKLHLSLAQILWGMYHQKYVDYVELLWEDFTYQIDNKVYKKKEASQIYGVVLPECLTSPEMKESKAYKTYLGYATGKRVKRPAKKSTTTPAAGIVIREAPVETKSKRKDKEKVDVAHGKGIELLSDVALTEKAQMKEVRKKSLRDFHKTHLSGSGTVAKKPPSVEKITPTVTSEGTGDKPGVPDVTEDDSTESESESWGNEKDDSNNNDQDSSNEGSDQENESEEQVSDSEQEEESEDDDQEEEEFIYTPSPTDDKDDDDLESESDDVIKSDEEKGMDDTTYQCDDDVDTRMKEPTQTDKEVVQGEDADAEMNDAQQGNENLETTQEQVVDDAHVTISSRSSDLASKILNFSDIPHADAKIVSPLDVHVYHEVPRT</sequence>
<reference evidence="2" key="2">
    <citation type="submission" date="2022-01" db="EMBL/GenBank/DDBJ databases">
        <authorList>
            <person name="Yamashiro T."/>
            <person name="Shiraishi A."/>
            <person name="Satake H."/>
            <person name="Nakayama K."/>
        </authorList>
    </citation>
    <scope>NUCLEOTIDE SEQUENCE</scope>
</reference>
<evidence type="ECO:0000313" key="2">
    <source>
        <dbReference type="EMBL" id="GJT44902.1"/>
    </source>
</evidence>
<keyword evidence="3" id="KW-1185">Reference proteome</keyword>
<name>A0ABQ5E143_9ASTR</name>
<feature type="compositionally biased region" description="Acidic residues" evidence="1">
    <location>
        <begin position="286"/>
        <end position="296"/>
    </location>
</feature>
<protein>
    <submittedName>
        <fullName evidence="2">Uncharacterized protein</fullName>
    </submittedName>
</protein>
<dbReference type="Proteomes" id="UP001151760">
    <property type="component" value="Unassembled WGS sequence"/>
</dbReference>
<dbReference type="EMBL" id="BQNB010015853">
    <property type="protein sequence ID" value="GJT44902.1"/>
    <property type="molecule type" value="Genomic_DNA"/>
</dbReference>
<comment type="caution">
    <text evidence="2">The sequence shown here is derived from an EMBL/GenBank/DDBJ whole genome shotgun (WGS) entry which is preliminary data.</text>
</comment>
<evidence type="ECO:0000256" key="1">
    <source>
        <dbReference type="SAM" id="MobiDB-lite"/>
    </source>
</evidence>
<gene>
    <name evidence="2" type="ORF">Tco_0953617</name>
</gene>